<dbReference type="Proteomes" id="UP001064971">
    <property type="component" value="Chromosome"/>
</dbReference>
<dbReference type="EMBL" id="AP026560">
    <property type="protein sequence ID" value="BDP42438.1"/>
    <property type="molecule type" value="Genomic_DNA"/>
</dbReference>
<dbReference type="PANTHER" id="PTHR12993:SF11">
    <property type="entry name" value="N-ACETYLGLUCOSAMINYL-PHOSPHATIDYLINOSITOL DE-N-ACETYLASE"/>
    <property type="match status" value="1"/>
</dbReference>
<dbReference type="PANTHER" id="PTHR12993">
    <property type="entry name" value="N-ACETYLGLUCOSAMINYL-PHOSPHATIDYLINOSITOL DE-N-ACETYLASE-RELATED"/>
    <property type="match status" value="1"/>
</dbReference>
<dbReference type="InterPro" id="IPR024078">
    <property type="entry name" value="LmbE-like_dom_sf"/>
</dbReference>
<name>A0ABM8AF54_9DEIO</name>
<evidence type="ECO:0000313" key="2">
    <source>
        <dbReference type="Proteomes" id="UP001064971"/>
    </source>
</evidence>
<dbReference type="SUPFAM" id="SSF102588">
    <property type="entry name" value="LmbE-like"/>
    <property type="match status" value="1"/>
</dbReference>
<evidence type="ECO:0000313" key="1">
    <source>
        <dbReference type="EMBL" id="BDP42438.1"/>
    </source>
</evidence>
<dbReference type="InterPro" id="IPR003737">
    <property type="entry name" value="GlcNAc_PI_deacetylase-related"/>
</dbReference>
<organism evidence="1 2">
    <name type="scientific">Deinococcus aetherius</name>
    <dbReference type="NCBI Taxonomy" id="200252"/>
    <lineage>
        <taxon>Bacteria</taxon>
        <taxon>Thermotogati</taxon>
        <taxon>Deinococcota</taxon>
        <taxon>Deinococci</taxon>
        <taxon>Deinococcales</taxon>
        <taxon>Deinococcaceae</taxon>
        <taxon>Deinococcus</taxon>
    </lineage>
</organism>
<gene>
    <name evidence="1" type="ORF">DAETH_24070</name>
</gene>
<accession>A0ABM8AF54</accession>
<reference evidence="1" key="1">
    <citation type="submission" date="2022-07" db="EMBL/GenBank/DDBJ databases">
        <title>Complete Genome Sequence of the Radioresistant Bacterium Deinococcus aetherius ST0316, Isolated from the Air Dust collected in Lower Stratosphere above Japan.</title>
        <authorList>
            <person name="Satoh K."/>
            <person name="Hagiwara K."/>
            <person name="Katsumata K."/>
            <person name="Kubo A."/>
            <person name="Yokobori S."/>
            <person name="Yamagishi A."/>
            <person name="Oono Y."/>
            <person name="Narumi I."/>
        </authorList>
    </citation>
    <scope>NUCLEOTIDE SEQUENCE</scope>
    <source>
        <strain evidence="1">ST0316</strain>
    </source>
</reference>
<protein>
    <submittedName>
        <fullName evidence="1">GlcNAc-PI de-N-acetylase</fullName>
    </submittedName>
</protein>
<dbReference type="Gene3D" id="3.40.50.10320">
    <property type="entry name" value="LmbE-like"/>
    <property type="match status" value="1"/>
</dbReference>
<proteinExistence type="predicted"/>
<sequence length="275" mass="30911">MRRLRRAAASFFFRPHPESSTLSPMRIMAVFAHPDDEIGCIGTLAKHTARGDEVLLVWTTLGELASQFGEASHEEVTRVRQEHGAWVASRIGAGHHFFDMGDSRMTGGRSEALQLARLYARFRPNAVITWSDDHPHPDHRMTAKIAFDAVTLARIPKIVNESGGGAAMPPAPDLSGDEAVESGEDVTRLEAWREPVRFYQYYAPASPYPEVFVDTTDTFAASEDVASYYRDFYKWTWTAEQFREGRAGAGRLAGVKYAERFNLRASHLRAREYLD</sequence>
<dbReference type="Pfam" id="PF02585">
    <property type="entry name" value="PIG-L"/>
    <property type="match status" value="1"/>
</dbReference>
<keyword evidence="2" id="KW-1185">Reference proteome</keyword>